<feature type="transmembrane region" description="Helical" evidence="2">
    <location>
        <begin position="186"/>
        <end position="210"/>
    </location>
</feature>
<feature type="compositionally biased region" description="Low complexity" evidence="1">
    <location>
        <begin position="74"/>
        <end position="87"/>
    </location>
</feature>
<evidence type="ECO:0000313" key="4">
    <source>
        <dbReference type="Proteomes" id="UP001321475"/>
    </source>
</evidence>
<dbReference type="Proteomes" id="UP001321475">
    <property type="component" value="Chromosome"/>
</dbReference>
<dbReference type="PANTHER" id="PTHR40076">
    <property type="entry name" value="MEMBRANE PROTEIN-RELATED"/>
    <property type="match status" value="1"/>
</dbReference>
<feature type="region of interest" description="Disordered" evidence="1">
    <location>
        <begin position="1"/>
        <end position="110"/>
    </location>
</feature>
<dbReference type="PANTHER" id="PTHR40076:SF1">
    <property type="entry name" value="MEMBRANE PROTEIN"/>
    <property type="match status" value="1"/>
</dbReference>
<evidence type="ECO:0000256" key="2">
    <source>
        <dbReference type="SAM" id="Phobius"/>
    </source>
</evidence>
<keyword evidence="2" id="KW-1133">Transmembrane helix</keyword>
<keyword evidence="2" id="KW-0812">Transmembrane</keyword>
<accession>A0ABM8G4X6</accession>
<keyword evidence="4" id="KW-1185">Reference proteome</keyword>
<feature type="compositionally biased region" description="Low complexity" evidence="1">
    <location>
        <begin position="33"/>
        <end position="44"/>
    </location>
</feature>
<feature type="compositionally biased region" description="Pro residues" evidence="1">
    <location>
        <begin position="88"/>
        <end position="99"/>
    </location>
</feature>
<proteinExistence type="predicted"/>
<sequence length="339" mass="35354">MSEQPPGRTPDQPDDENAENDPYGTPPPSPGEQPYGQPDNQQPYGQPPYGQPGAQPPPYGQPGAQPPPYGQPGGQQPYGQQPYGQPGAQPPPYGQPPYGQPGGQSPYGGMPMAPSPVGGYAGPPFRVGDAIGYAWQKFTSNWSSWVLMGLVLLAVNVVFSLATGGFQQFQDALSGDASAMPSVGVGGYLVQVLGVVVSYVVTAFYTRGALDETRGAKPRLGDFFRITNVGNVILAAFLVGVATGVGILLCVIPGLIVAVLTVFVYQLTLDREVNAIDAIKGSFDLVKGNVGTVVLLMLALVGINLVGALLCGVGLLVTIPMSYIATTYAYRMLSGQHAA</sequence>
<gene>
    <name evidence="3" type="ORF">GCM10025865_25010</name>
</gene>
<evidence type="ECO:0008006" key="5">
    <source>
        <dbReference type="Google" id="ProtNLM"/>
    </source>
</evidence>
<dbReference type="RefSeq" id="WP_286217500.1">
    <property type="nucleotide sequence ID" value="NZ_AP027729.1"/>
</dbReference>
<evidence type="ECO:0000256" key="1">
    <source>
        <dbReference type="SAM" id="MobiDB-lite"/>
    </source>
</evidence>
<organism evidence="3 4">
    <name type="scientific">Paraoerskovia sediminicola</name>
    <dbReference type="NCBI Taxonomy" id="1138587"/>
    <lineage>
        <taxon>Bacteria</taxon>
        <taxon>Bacillati</taxon>
        <taxon>Actinomycetota</taxon>
        <taxon>Actinomycetes</taxon>
        <taxon>Micrococcales</taxon>
        <taxon>Cellulomonadaceae</taxon>
        <taxon>Paraoerskovia</taxon>
    </lineage>
</organism>
<protein>
    <recommendedName>
        <fullName evidence="5">Integral membrane protein</fullName>
    </recommendedName>
</protein>
<feature type="transmembrane region" description="Helical" evidence="2">
    <location>
        <begin position="231"/>
        <end position="264"/>
    </location>
</feature>
<reference evidence="4" key="1">
    <citation type="journal article" date="2019" name="Int. J. Syst. Evol. Microbiol.">
        <title>The Global Catalogue of Microorganisms (GCM) 10K type strain sequencing project: providing services to taxonomists for standard genome sequencing and annotation.</title>
        <authorList>
            <consortium name="The Broad Institute Genomics Platform"/>
            <consortium name="The Broad Institute Genome Sequencing Center for Infectious Disease"/>
            <person name="Wu L."/>
            <person name="Ma J."/>
        </authorList>
    </citation>
    <scope>NUCLEOTIDE SEQUENCE [LARGE SCALE GENOMIC DNA]</scope>
    <source>
        <strain evidence="4">NBRC 108565</strain>
    </source>
</reference>
<feature type="compositionally biased region" description="Pro residues" evidence="1">
    <location>
        <begin position="45"/>
        <end position="70"/>
    </location>
</feature>
<feature type="transmembrane region" description="Helical" evidence="2">
    <location>
        <begin position="145"/>
        <end position="166"/>
    </location>
</feature>
<dbReference type="EMBL" id="AP027729">
    <property type="protein sequence ID" value="BDZ43202.1"/>
    <property type="molecule type" value="Genomic_DNA"/>
</dbReference>
<dbReference type="InterPro" id="IPR010380">
    <property type="entry name" value="DUF975"/>
</dbReference>
<keyword evidence="2" id="KW-0472">Membrane</keyword>
<feature type="transmembrane region" description="Helical" evidence="2">
    <location>
        <begin position="293"/>
        <end position="324"/>
    </location>
</feature>
<name>A0ABM8G4X6_9CELL</name>
<evidence type="ECO:0000313" key="3">
    <source>
        <dbReference type="EMBL" id="BDZ43202.1"/>
    </source>
</evidence>